<keyword evidence="1" id="KW-1133">Transmembrane helix</keyword>
<name>A0A7G9SBR1_9SPHN</name>
<dbReference type="EMBL" id="CP060717">
    <property type="protein sequence ID" value="QNN65286.1"/>
    <property type="molecule type" value="Genomic_DNA"/>
</dbReference>
<protein>
    <recommendedName>
        <fullName evidence="2">DUF2231 domain-containing protein</fullName>
    </recommendedName>
</protein>
<evidence type="ECO:0000256" key="1">
    <source>
        <dbReference type="SAM" id="Phobius"/>
    </source>
</evidence>
<keyword evidence="4" id="KW-1185">Reference proteome</keyword>
<feature type="domain" description="DUF2231" evidence="2">
    <location>
        <begin position="15"/>
        <end position="135"/>
    </location>
</feature>
<proteinExistence type="predicted"/>
<accession>A0A7G9SBR1</accession>
<feature type="transmembrane region" description="Helical" evidence="1">
    <location>
        <begin position="51"/>
        <end position="74"/>
    </location>
</feature>
<feature type="transmembrane region" description="Helical" evidence="1">
    <location>
        <begin position="116"/>
        <end position="135"/>
    </location>
</feature>
<sequence>MDLAHTSSARLRVLHPVHAVLLAGMLPLFLGALLGDWAYSNNFDVQWINFAAWLNAGAMVFAGGALLWAGVDFLRRDVARDGRSTLFVLSLVATFVIGFVAALQHAKDAGATMPGALIFSVLTLLLAAVSVWLGFSTLRSGAGR</sequence>
<dbReference type="AlphaFoldDB" id="A0A7G9SBR1"/>
<dbReference type="Proteomes" id="UP000515955">
    <property type="component" value="Chromosome"/>
</dbReference>
<feature type="transmembrane region" description="Helical" evidence="1">
    <location>
        <begin position="86"/>
        <end position="104"/>
    </location>
</feature>
<keyword evidence="1" id="KW-0472">Membrane</keyword>
<dbReference type="Pfam" id="PF09990">
    <property type="entry name" value="DUF2231"/>
    <property type="match status" value="1"/>
</dbReference>
<evidence type="ECO:0000313" key="3">
    <source>
        <dbReference type="EMBL" id="QNN65286.1"/>
    </source>
</evidence>
<reference evidence="3 4" key="1">
    <citation type="submission" date="2020-08" db="EMBL/GenBank/DDBJ databases">
        <title>Genome sequence of Sphingomonas rhizophila KACC 19189T.</title>
        <authorList>
            <person name="Hyun D.-W."/>
            <person name="Bae J.-W."/>
        </authorList>
    </citation>
    <scope>NUCLEOTIDE SEQUENCE [LARGE SCALE GENOMIC DNA]</scope>
    <source>
        <strain evidence="3 4">KACC 19189</strain>
    </source>
</reference>
<keyword evidence="1" id="KW-0812">Transmembrane</keyword>
<evidence type="ECO:0000259" key="2">
    <source>
        <dbReference type="Pfam" id="PF09990"/>
    </source>
</evidence>
<gene>
    <name evidence="3" type="ORF">H9L12_01200</name>
</gene>
<dbReference type="KEGG" id="srhi:H9L12_01200"/>
<feature type="transmembrane region" description="Helical" evidence="1">
    <location>
        <begin position="20"/>
        <end position="39"/>
    </location>
</feature>
<organism evidence="3 4">
    <name type="scientific">Sphingomonas rhizophila</name>
    <dbReference type="NCBI Taxonomy" id="2071607"/>
    <lineage>
        <taxon>Bacteria</taxon>
        <taxon>Pseudomonadati</taxon>
        <taxon>Pseudomonadota</taxon>
        <taxon>Alphaproteobacteria</taxon>
        <taxon>Sphingomonadales</taxon>
        <taxon>Sphingomonadaceae</taxon>
        <taxon>Sphingomonas</taxon>
    </lineage>
</organism>
<evidence type="ECO:0000313" key="4">
    <source>
        <dbReference type="Proteomes" id="UP000515955"/>
    </source>
</evidence>
<dbReference type="InterPro" id="IPR019251">
    <property type="entry name" value="DUF2231_TM"/>
</dbReference>